<sequence>MLPLRPFSRRLPRIRPQILHPRPRIPLRLQHDSHGPHKEYFQHPSQYPTNLQPAPNTPSSYVPQPTIAQATAQADGPSPIRRGLRNAGLILVFSLLGYATGAAVITWEYVQPPYERGSEEYTELQEEVDEILEEAPICEHLRGRKWIEGPIVRASPPGTTVPRGDQHLVNDTLSGVQGFTTKHFRHPKLEISMLVFFSGFGIDGWPDTVHGGAISTIMLEARNKHLEPVMKEYNLRGLPHSQFDVAFTQKVKPGSVYAVLVSSHGWGTGYLEGRNEDFIVNNAVAFLCNPNEFEVEENVPHPQSGPDGGTTIDMKGEQYAIATLVTCMSSNKVEGESREEYSKRLDEITEQIADKTPGSYRR</sequence>
<dbReference type="EMBL" id="JAVRRG010000047">
    <property type="protein sequence ID" value="KAK5093167.1"/>
    <property type="molecule type" value="Genomic_DNA"/>
</dbReference>
<feature type="compositionally biased region" description="Basic and acidic residues" evidence="1">
    <location>
        <begin position="29"/>
        <end position="41"/>
    </location>
</feature>
<protein>
    <submittedName>
        <fullName evidence="3">Uncharacterized protein</fullName>
    </submittedName>
</protein>
<evidence type="ECO:0000313" key="3">
    <source>
        <dbReference type="EMBL" id="KAK5093167.1"/>
    </source>
</evidence>
<dbReference type="Gene3D" id="3.10.129.10">
    <property type="entry name" value="Hotdog Thioesterase"/>
    <property type="match status" value="1"/>
</dbReference>
<feature type="region of interest" description="Disordered" evidence="1">
    <location>
        <begin position="27"/>
        <end position="63"/>
    </location>
</feature>
<evidence type="ECO:0000313" key="4">
    <source>
        <dbReference type="Proteomes" id="UP001345013"/>
    </source>
</evidence>
<evidence type="ECO:0000256" key="2">
    <source>
        <dbReference type="SAM" id="Phobius"/>
    </source>
</evidence>
<feature type="compositionally biased region" description="Polar residues" evidence="1">
    <location>
        <begin position="43"/>
        <end position="62"/>
    </location>
</feature>
<feature type="compositionally biased region" description="Basic and acidic residues" evidence="1">
    <location>
        <begin position="335"/>
        <end position="347"/>
    </location>
</feature>
<reference evidence="3 4" key="1">
    <citation type="submission" date="2023-08" db="EMBL/GenBank/DDBJ databases">
        <title>Black Yeasts Isolated from many extreme environments.</title>
        <authorList>
            <person name="Coleine C."/>
            <person name="Stajich J.E."/>
            <person name="Selbmann L."/>
        </authorList>
    </citation>
    <scope>NUCLEOTIDE SEQUENCE [LARGE SCALE GENOMIC DNA]</scope>
    <source>
        <strain evidence="3 4">CCFEE 5885</strain>
    </source>
</reference>
<feature type="transmembrane region" description="Helical" evidence="2">
    <location>
        <begin position="87"/>
        <end position="107"/>
    </location>
</feature>
<proteinExistence type="predicted"/>
<gene>
    <name evidence="3" type="ORF">LTR24_004570</name>
</gene>
<keyword evidence="4" id="KW-1185">Reference proteome</keyword>
<comment type="caution">
    <text evidence="3">The sequence shown here is derived from an EMBL/GenBank/DDBJ whole genome shotgun (WGS) entry which is preliminary data.</text>
</comment>
<accession>A0ABR0KCS2</accession>
<evidence type="ECO:0000256" key="1">
    <source>
        <dbReference type="SAM" id="MobiDB-lite"/>
    </source>
</evidence>
<keyword evidence="2" id="KW-0472">Membrane</keyword>
<dbReference type="Proteomes" id="UP001345013">
    <property type="component" value="Unassembled WGS sequence"/>
</dbReference>
<organism evidence="3 4">
    <name type="scientific">Lithohypha guttulata</name>
    <dbReference type="NCBI Taxonomy" id="1690604"/>
    <lineage>
        <taxon>Eukaryota</taxon>
        <taxon>Fungi</taxon>
        <taxon>Dikarya</taxon>
        <taxon>Ascomycota</taxon>
        <taxon>Pezizomycotina</taxon>
        <taxon>Eurotiomycetes</taxon>
        <taxon>Chaetothyriomycetidae</taxon>
        <taxon>Chaetothyriales</taxon>
        <taxon>Trichomeriaceae</taxon>
        <taxon>Lithohypha</taxon>
    </lineage>
</organism>
<keyword evidence="2" id="KW-0812">Transmembrane</keyword>
<feature type="region of interest" description="Disordered" evidence="1">
    <location>
        <begin position="335"/>
        <end position="362"/>
    </location>
</feature>
<name>A0ABR0KCS2_9EURO</name>
<keyword evidence="2" id="KW-1133">Transmembrane helix</keyword>